<name>Q8UAD1_AGRFC</name>
<sequence>MELREPVAFGEDLQNSFRVLNEVRVAVACRIGGRIAGKNKQRQRLVFLARDGNDRFSRALKTDTVDIDPGGKVRKGGQQSFDLVTMRADEADTGVLWVFETGGDQKKRVLGHGIHHVRVRFPAHSADGQSAGPESNSCFETKISFALNY</sequence>
<evidence type="ECO:0000313" key="2">
    <source>
        <dbReference type="Proteomes" id="UP000000813"/>
    </source>
</evidence>
<dbReference type="STRING" id="176299.Atu3443"/>
<dbReference type="KEGG" id="atu:Atu3443"/>
<proteinExistence type="predicted"/>
<dbReference type="EnsemblBacteria" id="AAL44256">
    <property type="protein sequence ID" value="AAL44256"/>
    <property type="gene ID" value="Atu3443"/>
</dbReference>
<dbReference type="Proteomes" id="UP000000813">
    <property type="component" value="Chromosome linear"/>
</dbReference>
<reference evidence="1 2" key="1">
    <citation type="journal article" date="2001" name="Science">
        <title>The genome of the natural genetic engineer Agrobacterium tumefaciens C58.</title>
        <authorList>
            <person name="Wood D.W."/>
            <person name="Setubal J.C."/>
            <person name="Kaul R."/>
            <person name="Monks D.E."/>
            <person name="Kitajima J.P."/>
            <person name="Okura V.K."/>
            <person name="Zhou Y."/>
            <person name="Chen L."/>
            <person name="Wood G.E."/>
            <person name="Almeida N.F.Jr."/>
            <person name="Woo L."/>
            <person name="Chen Y."/>
            <person name="Paulsen I.T."/>
            <person name="Eisen J.A."/>
            <person name="Karp P.D."/>
            <person name="Bovee D.Sr."/>
            <person name="Chapman P."/>
            <person name="Clendenning J."/>
            <person name="Deatherage G."/>
            <person name="Gillet W."/>
            <person name="Grant C."/>
            <person name="Kutyavin T."/>
            <person name="Levy R."/>
            <person name="Li M.J."/>
            <person name="McClelland E."/>
            <person name="Palmieri A."/>
            <person name="Raymond C."/>
            <person name="Rouse G."/>
            <person name="Saenphimmachak C."/>
            <person name="Wu Z."/>
            <person name="Romero P."/>
            <person name="Gordon D."/>
            <person name="Zhang S."/>
            <person name="Yoo H."/>
            <person name="Tao Y."/>
            <person name="Biddle P."/>
            <person name="Jung M."/>
            <person name="Krespan W."/>
            <person name="Perry M."/>
            <person name="Gordon-Kamm B."/>
            <person name="Liao L."/>
            <person name="Kim S."/>
            <person name="Hendrick C."/>
            <person name="Zhao Z.Y."/>
            <person name="Dolan M."/>
            <person name="Chumley F."/>
            <person name="Tingey S.V."/>
            <person name="Tomb J.F."/>
            <person name="Gordon M.P."/>
            <person name="Olson M.V."/>
            <person name="Nester E.W."/>
        </authorList>
    </citation>
    <scope>NUCLEOTIDE SEQUENCE [LARGE SCALE GENOMIC DNA]</scope>
    <source>
        <strain evidence="2">C58 / ATCC 33970</strain>
    </source>
</reference>
<evidence type="ECO:0000313" key="1">
    <source>
        <dbReference type="EMBL" id="AAL44256.2"/>
    </source>
</evidence>
<dbReference type="EMBL" id="AE007870">
    <property type="protein sequence ID" value="AAL44256.2"/>
    <property type="molecule type" value="Genomic_DNA"/>
</dbReference>
<accession>Q8UAD1</accession>
<dbReference type="HOGENOM" id="CLU_1745800_0_0_5"/>
<reference evidence="1 2" key="2">
    <citation type="journal article" date="2001" name="Science">
        <title>Genome sequence of the plant pathogen and biotechnology agent Agrobacterium tumefaciens C58.</title>
        <authorList>
            <person name="Goodner B."/>
            <person name="Hinkle G."/>
            <person name="Gattung S."/>
            <person name="Miller N."/>
            <person name="Blanchard M."/>
            <person name="Qurollo B."/>
            <person name="Goldman B.S."/>
            <person name="Cao Y."/>
            <person name="Askenazi M."/>
            <person name="Halling C."/>
            <person name="Mullin L."/>
            <person name="Houmiel K."/>
            <person name="Gordon J."/>
            <person name="Vaudin M."/>
            <person name="Iartchouk O."/>
            <person name="Epp A."/>
            <person name="Liu F."/>
            <person name="Wollam C."/>
            <person name="Allinger M."/>
            <person name="Doughty D."/>
            <person name="Scott C."/>
            <person name="Lappas C."/>
            <person name="Markelz B."/>
            <person name="Flanagan C."/>
            <person name="Crowell C."/>
            <person name="Gurson J."/>
            <person name="Lomo C."/>
            <person name="Sear C."/>
            <person name="Strub G."/>
            <person name="Cielo C."/>
            <person name="Slater S."/>
        </authorList>
    </citation>
    <scope>NUCLEOTIDE SEQUENCE [LARGE SCALE GENOMIC DNA]</scope>
    <source>
        <strain evidence="2">C58 / ATCC 33970</strain>
    </source>
</reference>
<organism evidence="1 2">
    <name type="scientific">Agrobacterium fabrum (strain C58 / ATCC 33970)</name>
    <name type="common">Agrobacterium tumefaciens (strain C58)</name>
    <dbReference type="NCBI Taxonomy" id="176299"/>
    <lineage>
        <taxon>Bacteria</taxon>
        <taxon>Pseudomonadati</taxon>
        <taxon>Pseudomonadota</taxon>
        <taxon>Alphaproteobacteria</taxon>
        <taxon>Hyphomicrobiales</taxon>
        <taxon>Rhizobiaceae</taxon>
        <taxon>Rhizobium/Agrobacterium group</taxon>
        <taxon>Agrobacterium</taxon>
        <taxon>Agrobacterium tumefaciens complex</taxon>
    </lineage>
</organism>
<keyword evidence="2" id="KW-1185">Reference proteome</keyword>
<protein>
    <submittedName>
        <fullName evidence="1">Uncharacterized protein</fullName>
    </submittedName>
</protein>
<gene>
    <name evidence="1" type="ordered locus">Atu3443</name>
</gene>
<dbReference type="AlphaFoldDB" id="Q8UAD1"/>